<sequence length="558" mass="59794">MASPSVAQYTLNRLSQLGIDRIFGVPGDYAFAIDDAAELVPGLSWVACANELNAAYAADGYARIRGAAILSTTYGVGELSAINGVMGSKAHRLPVFHLVGMPSERIQKQGLITHHNLGDNVYDRFQPLSAAAACVSAVLSPDNCIDELERVIREALRQSMPAYLVISEVNGGLPVIGTPAAGQPLTAVKRQRSVPQELEAAVQTILSRLEAASHPVAVLTHLVSRYGVREKALEFIRKTNLPTALTPNDKGTIDEAMPQYVGLYAGDWSSSEAVRDCVGQADLVLDIGGIVTTELNTGLWTGQYDPARLVSIHDNWVRAGGKVFVNVAIDDVLNALCERVTTRCADHGLKLAAPALTGAAADPTTSATFYPRLQQRLRAGDTVVIETGTCMTHLNRMLLPQGVSAEGQGLWGSIGWATPACLGVVMAKTSGHTWMVTGDGSHQLTLNEIAVMGRYGVKPRIFVLNNGLFGIEDVISERGHGYDDLAAVQYHRLPEALGCRNWLTAKVSTVADLDQVLDQIDTHDGAAYIEVMIPNEESQPLPDSTIDSGYKLRTPQPG</sequence>
<dbReference type="CDD" id="cd07038">
    <property type="entry name" value="TPP_PYR_PDC_IPDC_like"/>
    <property type="match status" value="1"/>
</dbReference>
<dbReference type="RefSeq" id="WP_323356226.1">
    <property type="nucleotide sequence ID" value="NZ_JAYGHY010000013.1"/>
</dbReference>
<feature type="domain" description="Thiamine pyrophosphate enzyme N-terminal TPP-binding" evidence="15">
    <location>
        <begin position="6"/>
        <end position="112"/>
    </location>
</feature>
<evidence type="ECO:0000256" key="8">
    <source>
        <dbReference type="ARBA" id="ARBA00022842"/>
    </source>
</evidence>
<feature type="domain" description="Thiamine pyrophosphate enzyme central" evidence="13">
    <location>
        <begin position="202"/>
        <end position="329"/>
    </location>
</feature>
<accession>A0ABU5SUQ5</accession>
<evidence type="ECO:0000259" key="13">
    <source>
        <dbReference type="Pfam" id="PF00205"/>
    </source>
</evidence>
<dbReference type="Proteomes" id="UP001302329">
    <property type="component" value="Unassembled WGS sequence"/>
</dbReference>
<evidence type="ECO:0000256" key="4">
    <source>
        <dbReference type="ARBA" id="ARBA00007812"/>
    </source>
</evidence>
<dbReference type="PANTHER" id="PTHR43452">
    <property type="entry name" value="PYRUVATE DECARBOXYLASE"/>
    <property type="match status" value="1"/>
</dbReference>
<evidence type="ECO:0000256" key="2">
    <source>
        <dbReference type="ARBA" id="ARBA00001964"/>
    </source>
</evidence>
<dbReference type="InterPro" id="IPR047213">
    <property type="entry name" value="TPP_PYR_PDC_IPDC-like"/>
</dbReference>
<evidence type="ECO:0000313" key="17">
    <source>
        <dbReference type="Proteomes" id="UP001302329"/>
    </source>
</evidence>
<keyword evidence="7" id="KW-0210">Decarboxylase</keyword>
<dbReference type="PIRSF" id="PIRSF036565">
    <property type="entry name" value="Pyruvt_ip_decrb"/>
    <property type="match status" value="1"/>
</dbReference>
<feature type="domain" description="Thiamine pyrophosphate enzyme TPP-binding" evidence="14">
    <location>
        <begin position="398"/>
        <end position="531"/>
    </location>
</feature>
<protein>
    <recommendedName>
        <fullName evidence="5">Alpha-keto-acid decarboxylase</fullName>
    </recommendedName>
</protein>
<comment type="caution">
    <text evidence="16">The sequence shown here is derived from an EMBL/GenBank/DDBJ whole genome shotgun (WGS) entry which is preliminary data.</text>
</comment>
<dbReference type="PANTHER" id="PTHR43452:SF30">
    <property type="entry name" value="PYRUVATE DECARBOXYLASE ISOZYME 1-RELATED"/>
    <property type="match status" value="1"/>
</dbReference>
<evidence type="ECO:0000313" key="16">
    <source>
        <dbReference type="EMBL" id="MEA5442143.1"/>
    </source>
</evidence>
<dbReference type="InterPro" id="IPR029035">
    <property type="entry name" value="DHS-like_NAD/FAD-binding_dom"/>
</dbReference>
<keyword evidence="8" id="KW-0460">Magnesium</keyword>
<dbReference type="InterPro" id="IPR029061">
    <property type="entry name" value="THDP-binding"/>
</dbReference>
<dbReference type="Pfam" id="PF00205">
    <property type="entry name" value="TPP_enzyme_M"/>
    <property type="match status" value="1"/>
</dbReference>
<feature type="compositionally biased region" description="Polar residues" evidence="12">
    <location>
        <begin position="537"/>
        <end position="547"/>
    </location>
</feature>
<evidence type="ECO:0000259" key="14">
    <source>
        <dbReference type="Pfam" id="PF02775"/>
    </source>
</evidence>
<name>A0ABU5SUQ5_9CYAN</name>
<evidence type="ECO:0000256" key="3">
    <source>
        <dbReference type="ARBA" id="ARBA00002938"/>
    </source>
</evidence>
<evidence type="ECO:0000256" key="7">
    <source>
        <dbReference type="ARBA" id="ARBA00022793"/>
    </source>
</evidence>
<dbReference type="Pfam" id="PF02775">
    <property type="entry name" value="TPP_enzyme_C"/>
    <property type="match status" value="1"/>
</dbReference>
<dbReference type="SUPFAM" id="SSF52518">
    <property type="entry name" value="Thiamin diphosphate-binding fold (THDP-binding)"/>
    <property type="match status" value="2"/>
</dbReference>
<keyword evidence="6" id="KW-0479">Metal-binding</keyword>
<dbReference type="Pfam" id="PF02776">
    <property type="entry name" value="TPP_enzyme_N"/>
    <property type="match status" value="1"/>
</dbReference>
<comment type="cofactor">
    <cofactor evidence="1">
        <name>a metal cation</name>
        <dbReference type="ChEBI" id="CHEBI:25213"/>
    </cofactor>
</comment>
<proteinExistence type="inferred from homology"/>
<comment type="cofactor">
    <cofactor evidence="2">
        <name>thiamine diphosphate</name>
        <dbReference type="ChEBI" id="CHEBI:58937"/>
    </cofactor>
</comment>
<evidence type="ECO:0000256" key="6">
    <source>
        <dbReference type="ARBA" id="ARBA00022723"/>
    </source>
</evidence>
<dbReference type="EMBL" id="JAYGHY010000013">
    <property type="protein sequence ID" value="MEA5442143.1"/>
    <property type="molecule type" value="Genomic_DNA"/>
</dbReference>
<keyword evidence="17" id="KW-1185">Reference proteome</keyword>
<dbReference type="InterPro" id="IPR012000">
    <property type="entry name" value="Thiamin_PyroP_enz_cen_dom"/>
</dbReference>
<dbReference type="InterPro" id="IPR011766">
    <property type="entry name" value="TPP_enzyme_TPP-bd"/>
</dbReference>
<reference evidence="16 17" key="1">
    <citation type="submission" date="2023-12" db="EMBL/GenBank/DDBJ databases">
        <title>Baltic Sea Cyanobacteria.</title>
        <authorList>
            <person name="Delbaje E."/>
            <person name="Fewer D.P."/>
            <person name="Shishido T.K."/>
        </authorList>
    </citation>
    <scope>NUCLEOTIDE SEQUENCE [LARGE SCALE GENOMIC DNA]</scope>
    <source>
        <strain evidence="16 17">UHCC 0281</strain>
    </source>
</reference>
<dbReference type="Gene3D" id="3.40.50.970">
    <property type="match status" value="2"/>
</dbReference>
<gene>
    <name evidence="16" type="ORF">VB739_06225</name>
</gene>
<organism evidence="16 17">
    <name type="scientific">Cyanobium gracile UHCC 0281</name>
    <dbReference type="NCBI Taxonomy" id="3110309"/>
    <lineage>
        <taxon>Bacteria</taxon>
        <taxon>Bacillati</taxon>
        <taxon>Cyanobacteriota</taxon>
        <taxon>Cyanophyceae</taxon>
        <taxon>Synechococcales</taxon>
        <taxon>Prochlorococcaceae</taxon>
        <taxon>Cyanobium</taxon>
    </lineage>
</organism>
<evidence type="ECO:0000256" key="9">
    <source>
        <dbReference type="ARBA" id="ARBA00023052"/>
    </source>
</evidence>
<evidence type="ECO:0000256" key="1">
    <source>
        <dbReference type="ARBA" id="ARBA00001920"/>
    </source>
</evidence>
<evidence type="ECO:0000256" key="11">
    <source>
        <dbReference type="RuleBase" id="RU362132"/>
    </source>
</evidence>
<evidence type="ECO:0000256" key="12">
    <source>
        <dbReference type="SAM" id="MobiDB-lite"/>
    </source>
</evidence>
<dbReference type="SUPFAM" id="SSF52467">
    <property type="entry name" value="DHS-like NAD/FAD-binding domain"/>
    <property type="match status" value="1"/>
</dbReference>
<feature type="region of interest" description="Disordered" evidence="12">
    <location>
        <begin position="537"/>
        <end position="558"/>
    </location>
</feature>
<dbReference type="InterPro" id="IPR012110">
    <property type="entry name" value="PDC/IPDC-like"/>
</dbReference>
<evidence type="ECO:0000256" key="10">
    <source>
        <dbReference type="ARBA" id="ARBA00023239"/>
    </source>
</evidence>
<keyword evidence="9 11" id="KW-0786">Thiamine pyrophosphate</keyword>
<keyword evidence="10" id="KW-0456">Lyase</keyword>
<dbReference type="InterPro" id="IPR012001">
    <property type="entry name" value="Thiamin_PyroP_enz_TPP-bd_dom"/>
</dbReference>
<comment type="similarity">
    <text evidence="4 11">Belongs to the TPP enzyme family.</text>
</comment>
<dbReference type="Gene3D" id="3.40.50.1220">
    <property type="entry name" value="TPP-binding domain"/>
    <property type="match status" value="1"/>
</dbReference>
<evidence type="ECO:0000259" key="15">
    <source>
        <dbReference type="Pfam" id="PF02776"/>
    </source>
</evidence>
<evidence type="ECO:0000256" key="5">
    <source>
        <dbReference type="ARBA" id="ARBA00020054"/>
    </source>
</evidence>
<comment type="function">
    <text evidence="3">Decarboxylates branched-chain and aromatic alpha-keto acids to aldehydes.</text>
</comment>